<proteinExistence type="predicted"/>
<dbReference type="InterPro" id="IPR018636">
    <property type="entry name" value="DUF2058"/>
</dbReference>
<evidence type="ECO:0000313" key="4">
    <source>
        <dbReference type="Proteomes" id="UP000292627"/>
    </source>
</evidence>
<sequence>MRNPLQEQLLKAGLVKKGKADQIARDQVKARLAKGQARPPADADRVDAARLQAERAERDRALAAERNAQAKRQELQAQIRQIVDTHKVKRGGEVEYRFNDGKAIRTVLVDTALRAQLASGALVIVRHGECVELIPRAAAQKVYERDAAFVLLDHGRKAADETSSSADSAAPAGDDDFYDQDRFKVPDDLIW</sequence>
<accession>A0A4Q8LB50</accession>
<dbReference type="AlphaFoldDB" id="A0A4Q8LB50"/>
<organism evidence="3 4">
    <name type="scientific">Pseudoxanthomonas winnipegensis</name>
    <dbReference type="NCBI Taxonomy" id="2480810"/>
    <lineage>
        <taxon>Bacteria</taxon>
        <taxon>Pseudomonadati</taxon>
        <taxon>Pseudomonadota</taxon>
        <taxon>Gammaproteobacteria</taxon>
        <taxon>Lysobacterales</taxon>
        <taxon>Lysobacteraceae</taxon>
        <taxon>Pseudoxanthomonas</taxon>
    </lineage>
</organism>
<feature type="coiled-coil region" evidence="1">
    <location>
        <begin position="46"/>
        <end position="85"/>
    </location>
</feature>
<dbReference type="OrthoDB" id="5294470at2"/>
<dbReference type="Proteomes" id="UP000292627">
    <property type="component" value="Unassembled WGS sequence"/>
</dbReference>
<reference evidence="3 4" key="1">
    <citation type="submission" date="2019-02" db="EMBL/GenBank/DDBJ databases">
        <title>WGS of Pseudoxanthomonas species novum from clinical isolates.</title>
        <authorList>
            <person name="Bernier A.-M."/>
            <person name="Bernard K."/>
            <person name="Vachon A."/>
        </authorList>
    </citation>
    <scope>NUCLEOTIDE SEQUENCE [LARGE SCALE GENOMIC DNA]</scope>
    <source>
        <strain evidence="3 4">NML171200</strain>
    </source>
</reference>
<protein>
    <submittedName>
        <fullName evidence="3">DUF2058 domain-containing protein</fullName>
    </submittedName>
</protein>
<gene>
    <name evidence="3" type="ORF">EA660_08970</name>
</gene>
<feature type="region of interest" description="Disordered" evidence="2">
    <location>
        <begin position="159"/>
        <end position="180"/>
    </location>
</feature>
<dbReference type="Pfam" id="PF09831">
    <property type="entry name" value="DUF2058"/>
    <property type="match status" value="1"/>
</dbReference>
<dbReference type="RefSeq" id="WP_130551195.1">
    <property type="nucleotide sequence ID" value="NZ_SHMC01000003.1"/>
</dbReference>
<name>A0A4Q8LB50_9GAMM</name>
<evidence type="ECO:0000256" key="1">
    <source>
        <dbReference type="SAM" id="Coils"/>
    </source>
</evidence>
<dbReference type="EMBL" id="SHMC01000003">
    <property type="protein sequence ID" value="TAA25569.1"/>
    <property type="molecule type" value="Genomic_DNA"/>
</dbReference>
<feature type="compositionally biased region" description="Low complexity" evidence="2">
    <location>
        <begin position="161"/>
        <end position="172"/>
    </location>
</feature>
<keyword evidence="1" id="KW-0175">Coiled coil</keyword>
<evidence type="ECO:0000313" key="3">
    <source>
        <dbReference type="EMBL" id="TAA25569.1"/>
    </source>
</evidence>
<comment type="caution">
    <text evidence="3">The sequence shown here is derived from an EMBL/GenBank/DDBJ whole genome shotgun (WGS) entry which is preliminary data.</text>
</comment>
<evidence type="ECO:0000256" key="2">
    <source>
        <dbReference type="SAM" id="MobiDB-lite"/>
    </source>
</evidence>